<dbReference type="AlphaFoldDB" id="A0A0W8FXU0"/>
<accession>A0A0W8FXU0</accession>
<comment type="caution">
    <text evidence="1">The sequence shown here is derived from an EMBL/GenBank/DDBJ whole genome shotgun (WGS) entry which is preliminary data.</text>
</comment>
<protein>
    <recommendedName>
        <fullName evidence="2">2-oxoisovalerate dehydrogenase</fullName>
    </recommendedName>
</protein>
<dbReference type="EMBL" id="LNQE01000619">
    <property type="protein sequence ID" value="KUG25712.1"/>
    <property type="molecule type" value="Genomic_DNA"/>
</dbReference>
<organism evidence="1">
    <name type="scientific">hydrocarbon metagenome</name>
    <dbReference type="NCBI Taxonomy" id="938273"/>
    <lineage>
        <taxon>unclassified sequences</taxon>
        <taxon>metagenomes</taxon>
        <taxon>ecological metagenomes</taxon>
    </lineage>
</organism>
<gene>
    <name evidence="1" type="ORF">ASZ90_004460</name>
</gene>
<evidence type="ECO:0008006" key="2">
    <source>
        <dbReference type="Google" id="ProtNLM"/>
    </source>
</evidence>
<evidence type="ECO:0000313" key="1">
    <source>
        <dbReference type="EMBL" id="KUG25712.1"/>
    </source>
</evidence>
<reference evidence="1" key="1">
    <citation type="journal article" date="2015" name="Proc. Natl. Acad. Sci. U.S.A.">
        <title>Networks of energetic and metabolic interactions define dynamics in microbial communities.</title>
        <authorList>
            <person name="Embree M."/>
            <person name="Liu J.K."/>
            <person name="Al-Bassam M.M."/>
            <person name="Zengler K."/>
        </authorList>
    </citation>
    <scope>NUCLEOTIDE SEQUENCE</scope>
</reference>
<name>A0A0W8FXU0_9ZZZZ</name>
<proteinExistence type="predicted"/>
<sequence length="68" mass="7686">MNEIIFMVQDSLDGGLEAKAIGYSIFSEAESMEELKKNIVEAVNCHFDEGEKPKLIRLHYVKEEIIAA</sequence>